<accession>A0ABN1KKD0</accession>
<sequence>MVGVMAGSDNIQSTVRLKDTATGKVLSEFKVESKNPTALFTSRGLIEEHADKIVATLRGEKR</sequence>
<proteinExistence type="predicted"/>
<keyword evidence="2" id="KW-1185">Reference proteome</keyword>
<evidence type="ECO:0000313" key="1">
    <source>
        <dbReference type="EMBL" id="GAA0769369.1"/>
    </source>
</evidence>
<protein>
    <submittedName>
        <fullName evidence="1">Uncharacterized protein</fullName>
    </submittedName>
</protein>
<dbReference type="EMBL" id="BAAAEW010000047">
    <property type="protein sequence ID" value="GAA0769369.1"/>
    <property type="molecule type" value="Genomic_DNA"/>
</dbReference>
<evidence type="ECO:0000313" key="2">
    <source>
        <dbReference type="Proteomes" id="UP001500279"/>
    </source>
</evidence>
<gene>
    <name evidence="1" type="ORF">GCM10009107_60140</name>
</gene>
<dbReference type="Proteomes" id="UP001500279">
    <property type="component" value="Unassembled WGS sequence"/>
</dbReference>
<reference evidence="1 2" key="1">
    <citation type="journal article" date="2019" name="Int. J. Syst. Evol. Microbiol.">
        <title>The Global Catalogue of Microorganisms (GCM) 10K type strain sequencing project: providing services to taxonomists for standard genome sequencing and annotation.</title>
        <authorList>
            <consortium name="The Broad Institute Genomics Platform"/>
            <consortium name="The Broad Institute Genome Sequencing Center for Infectious Disease"/>
            <person name="Wu L."/>
            <person name="Ma J."/>
        </authorList>
    </citation>
    <scope>NUCLEOTIDE SEQUENCE [LARGE SCALE GENOMIC DNA]</scope>
    <source>
        <strain evidence="1 2">JCM 15503</strain>
    </source>
</reference>
<organism evidence="1 2">
    <name type="scientific">Ideonella azotifigens</name>
    <dbReference type="NCBI Taxonomy" id="513160"/>
    <lineage>
        <taxon>Bacteria</taxon>
        <taxon>Pseudomonadati</taxon>
        <taxon>Pseudomonadota</taxon>
        <taxon>Betaproteobacteria</taxon>
        <taxon>Burkholderiales</taxon>
        <taxon>Sphaerotilaceae</taxon>
        <taxon>Ideonella</taxon>
    </lineage>
</organism>
<name>A0ABN1KKD0_9BURK</name>
<comment type="caution">
    <text evidence="1">The sequence shown here is derived from an EMBL/GenBank/DDBJ whole genome shotgun (WGS) entry which is preliminary data.</text>
</comment>